<accession>A0AAE0FHY8</accession>
<dbReference type="InterPro" id="IPR002401">
    <property type="entry name" value="Cyt_P450_E_grp-I"/>
</dbReference>
<feature type="compositionally biased region" description="Low complexity" evidence="4">
    <location>
        <begin position="620"/>
        <end position="631"/>
    </location>
</feature>
<evidence type="ECO:0000256" key="3">
    <source>
        <dbReference type="RuleBase" id="RU000461"/>
    </source>
</evidence>
<feature type="region of interest" description="Disordered" evidence="4">
    <location>
        <begin position="609"/>
        <end position="631"/>
    </location>
</feature>
<sequence length="631" mass="69791">MSLTCCTPIQAARPPLPVQSLGALRSSFADLSSFKVHKAQASRRRVVARRASTAVHASEALNLVKNVALFFTPGALLTAYAWFVLGKGNLADGLSRLLTVLSQGYLNPNTGGENIPVTEGELSDLAGDQPLFVNLFNFFIECGGVYKLAFGPKCFIVVSDPVVFRHILRENAFNYDKGVLAEILEPIMGKGLIPADLETWKPRRRAIQPAFHMAYINSMVQMFNDCAMKTSTKLERLTADPSKTAVVDMEKEFYNLALDIIGVGVFNYDFDSVNSESPIIDAVYGLLKECEHRSTFYLPYWNLPLANVVVPRQRKFSADIKFVNDELDVLINKARANRTVDDIEALQNRNYDEVSDPSLLRFLLDMRGEDATNLQLRDDLMTMLIAGHETTAAVLTWALFGFAMHPEIQEAVVSEIDEILGDRKPTYDDLAALENTRLLCAESLRLYPQPPVLIRRALEDDVLPGGLNGDPNGYPIDKGTDLFLSVWNLHRSPYLWDNAEEFDLGRFKRPNTNEDFNGAWAGYDPEKMGQLYPNEYTSDFAYVPFGGGPRKCIGDQFAFLEATSALAVLLRRYHFELATTPEEVGRAFGASIHTENGLKMKITRREGTQPAGFSGGVSTAAAAPGCPAAAA</sequence>
<gene>
    <name evidence="5" type="ORF">CYMTET_31401</name>
</gene>
<keyword evidence="2 3" id="KW-0479">Metal-binding</keyword>
<dbReference type="Gene3D" id="1.10.630.10">
    <property type="entry name" value="Cytochrome P450"/>
    <property type="match status" value="1"/>
</dbReference>
<name>A0AAE0FHY8_9CHLO</name>
<dbReference type="AlphaFoldDB" id="A0AAE0FHY8"/>
<feature type="binding site" description="axial binding residue" evidence="2">
    <location>
        <position position="552"/>
    </location>
    <ligand>
        <name>heme</name>
        <dbReference type="ChEBI" id="CHEBI:30413"/>
    </ligand>
    <ligandPart>
        <name>Fe</name>
        <dbReference type="ChEBI" id="CHEBI:18248"/>
    </ligandPart>
</feature>
<keyword evidence="2 3" id="KW-0349">Heme</keyword>
<evidence type="ECO:0008006" key="7">
    <source>
        <dbReference type="Google" id="ProtNLM"/>
    </source>
</evidence>
<reference evidence="5 6" key="1">
    <citation type="journal article" date="2015" name="Genome Biol. Evol.">
        <title>Comparative Genomics of a Bacterivorous Green Alga Reveals Evolutionary Causalities and Consequences of Phago-Mixotrophic Mode of Nutrition.</title>
        <authorList>
            <person name="Burns J.A."/>
            <person name="Paasch A."/>
            <person name="Narechania A."/>
            <person name="Kim E."/>
        </authorList>
    </citation>
    <scope>NUCLEOTIDE SEQUENCE [LARGE SCALE GENOMIC DNA]</scope>
    <source>
        <strain evidence="5 6">PLY_AMNH</strain>
    </source>
</reference>
<comment type="cofactor">
    <cofactor evidence="2">
        <name>heme</name>
        <dbReference type="ChEBI" id="CHEBI:30413"/>
    </cofactor>
</comment>
<dbReference type="PRINTS" id="PR00385">
    <property type="entry name" value="P450"/>
</dbReference>
<dbReference type="Proteomes" id="UP001190700">
    <property type="component" value="Unassembled WGS sequence"/>
</dbReference>
<dbReference type="SUPFAM" id="SSF48264">
    <property type="entry name" value="Cytochrome P450"/>
    <property type="match status" value="1"/>
</dbReference>
<keyword evidence="2 3" id="KW-0408">Iron</keyword>
<keyword evidence="6" id="KW-1185">Reference proteome</keyword>
<evidence type="ECO:0000313" key="5">
    <source>
        <dbReference type="EMBL" id="KAK3259611.1"/>
    </source>
</evidence>
<evidence type="ECO:0000256" key="4">
    <source>
        <dbReference type="SAM" id="MobiDB-lite"/>
    </source>
</evidence>
<keyword evidence="3" id="KW-0503">Monooxygenase</keyword>
<dbReference type="PANTHER" id="PTHR24291:SF183">
    <property type="entry name" value="CYTOCHROME P450 97B3, CHLOROPLASTIC"/>
    <property type="match status" value="1"/>
</dbReference>
<proteinExistence type="inferred from homology"/>
<dbReference type="InterPro" id="IPR017972">
    <property type="entry name" value="Cyt_P450_CS"/>
</dbReference>
<dbReference type="CDD" id="cd11046">
    <property type="entry name" value="CYP97"/>
    <property type="match status" value="1"/>
</dbReference>
<dbReference type="GO" id="GO:0005506">
    <property type="term" value="F:iron ion binding"/>
    <property type="evidence" value="ECO:0007669"/>
    <property type="project" value="InterPro"/>
</dbReference>
<dbReference type="InterPro" id="IPR050196">
    <property type="entry name" value="Cytochrome_P450_Monoox"/>
</dbReference>
<organism evidence="5 6">
    <name type="scientific">Cymbomonas tetramitiformis</name>
    <dbReference type="NCBI Taxonomy" id="36881"/>
    <lineage>
        <taxon>Eukaryota</taxon>
        <taxon>Viridiplantae</taxon>
        <taxon>Chlorophyta</taxon>
        <taxon>Pyramimonadophyceae</taxon>
        <taxon>Pyramimonadales</taxon>
        <taxon>Pyramimonadaceae</taxon>
        <taxon>Cymbomonas</taxon>
    </lineage>
</organism>
<dbReference type="Pfam" id="PF00067">
    <property type="entry name" value="p450"/>
    <property type="match status" value="1"/>
</dbReference>
<dbReference type="PANTHER" id="PTHR24291">
    <property type="entry name" value="CYTOCHROME P450 FAMILY 4"/>
    <property type="match status" value="1"/>
</dbReference>
<dbReference type="GO" id="GO:0016705">
    <property type="term" value="F:oxidoreductase activity, acting on paired donors, with incorporation or reduction of molecular oxygen"/>
    <property type="evidence" value="ECO:0007669"/>
    <property type="project" value="InterPro"/>
</dbReference>
<dbReference type="PRINTS" id="PR00463">
    <property type="entry name" value="EP450I"/>
</dbReference>
<dbReference type="InterPro" id="IPR001128">
    <property type="entry name" value="Cyt_P450"/>
</dbReference>
<comment type="caution">
    <text evidence="5">The sequence shown here is derived from an EMBL/GenBank/DDBJ whole genome shotgun (WGS) entry which is preliminary data.</text>
</comment>
<evidence type="ECO:0000313" key="6">
    <source>
        <dbReference type="Proteomes" id="UP001190700"/>
    </source>
</evidence>
<dbReference type="GO" id="GO:0020037">
    <property type="term" value="F:heme binding"/>
    <property type="evidence" value="ECO:0007669"/>
    <property type="project" value="InterPro"/>
</dbReference>
<comment type="similarity">
    <text evidence="1 3">Belongs to the cytochrome P450 family.</text>
</comment>
<dbReference type="PROSITE" id="PS00086">
    <property type="entry name" value="CYTOCHROME_P450"/>
    <property type="match status" value="1"/>
</dbReference>
<evidence type="ECO:0000256" key="2">
    <source>
        <dbReference type="PIRSR" id="PIRSR602401-1"/>
    </source>
</evidence>
<keyword evidence="3" id="KW-0560">Oxidoreductase</keyword>
<evidence type="ECO:0000256" key="1">
    <source>
        <dbReference type="ARBA" id="ARBA00010617"/>
    </source>
</evidence>
<protein>
    <recommendedName>
        <fullName evidence="7">Cytochrome P450</fullName>
    </recommendedName>
</protein>
<dbReference type="InterPro" id="IPR036396">
    <property type="entry name" value="Cyt_P450_sf"/>
</dbReference>
<dbReference type="GO" id="GO:0004497">
    <property type="term" value="F:monooxygenase activity"/>
    <property type="evidence" value="ECO:0007669"/>
    <property type="project" value="UniProtKB-KW"/>
</dbReference>
<dbReference type="EMBL" id="LGRX02018615">
    <property type="protein sequence ID" value="KAK3259611.1"/>
    <property type="molecule type" value="Genomic_DNA"/>
</dbReference>